<keyword evidence="5" id="KW-0238">DNA-binding</keyword>
<dbReference type="RefSeq" id="WP_183778259.1">
    <property type="nucleotide sequence ID" value="NZ_JACIBS010000001.1"/>
</dbReference>
<dbReference type="InterPro" id="IPR005158">
    <property type="entry name" value="BTAD"/>
</dbReference>
<reference evidence="5 6" key="1">
    <citation type="submission" date="2020-08" db="EMBL/GenBank/DDBJ databases">
        <title>Sequencing the genomes of 1000 actinobacteria strains.</title>
        <authorList>
            <person name="Klenk H.-P."/>
        </authorList>
    </citation>
    <scope>NUCLEOTIDE SEQUENCE [LARGE SCALE GENOMIC DNA]</scope>
    <source>
        <strain evidence="5 6">DSM 45267</strain>
    </source>
</reference>
<sequence>MLIVSLMGEQAITDAATGRSVNRSARVVTLVAFLAAHAGVPQPRQHIAALFWPDSSDAQALTNLRRELHHLRRVLADDESLVTTSTDLCWQDTETCRVDLRTFQQEATAAIAAGDVADLARHSGASLAAYGGDLLPGSYDDWVLEMRERLERTCVELCDLVCTTARRTGRDELAVEAARRRIRLRPLEESGHRTLMELQAALDDRAGAVSTYHHCASLLERELDVAPAPATTAVFTRLLRDESPDDGEQGHGTSGAGTARAGPADTRIVGRFHDLAALHALWHEASTAQAQVAVVRGVPGVGKTRLVAELADIVRRSGGVVATAQCFDTSGRISLAPVADWLRDPLIRSATERLAEVWRDEVDRLVPARHRAPPPDSTAPHRTMADAWQRHRFFDGLARSLLAVARPTLLVLDNLQWCGEETLDFLTFLLNRAREAPLMLAVTVREDHDNRPVSHWCTRLRESGTLTELTLGPFDRNHSAELAESLTGRPLTVSESALLHGATGGFPLYVVEACRSSLELAGAGTGERADLTAVLRRRLDQMTPAARDVASLAAALGHDFTLPLLAEASDLDTDSVVRGLDELWRRRIVRELDNGYDFSHDLLRDAAYAAVSPPHRWLLHRRLAQGIELLYRGRTDDVAAALAEQYRRAGNTERALTYYRRAAEVAAAVFAHAESARHHNQTLALLGQRPQGRQRDEQELRCLEALAPTINAMSGYSAPELEQTFHRVMALADRLGDTEALLNGMGGLWASYYVQGRTRQAHELAERMLTLLTPHDRQLGQAHFSVAGSLLHLGRPHAAVEHFDTALRSAGTTTLTVGTRASVHARAWSAHGAWLLGRPDEAARRCAESIADARTSGHPYSLAVALAFAGITAQLLGDRQRLDPVVEELRELCVRYDFAYYREWGLVLEGWSIGGAAGTARIRTGIDNLKAQNAFARMPYWLALLAGTLTDDHDAAATLDAALVMANSRQERWYVPELMRERAAFDTELRASERLVTAVGLARRHGSVTLLNRCERDLADLRRNGER</sequence>
<dbReference type="GO" id="GO:0005737">
    <property type="term" value="C:cytoplasm"/>
    <property type="evidence" value="ECO:0007669"/>
    <property type="project" value="TreeGrafter"/>
</dbReference>
<dbReference type="EMBL" id="JACIBS010000001">
    <property type="protein sequence ID" value="MBB3661297.1"/>
    <property type="molecule type" value="Genomic_DNA"/>
</dbReference>
<dbReference type="Gene3D" id="1.25.40.10">
    <property type="entry name" value="Tetratricopeptide repeat domain"/>
    <property type="match status" value="2"/>
</dbReference>
<dbReference type="SUPFAM" id="SSF48452">
    <property type="entry name" value="TPR-like"/>
    <property type="match status" value="2"/>
</dbReference>
<evidence type="ECO:0000256" key="2">
    <source>
        <dbReference type="ARBA" id="ARBA00022840"/>
    </source>
</evidence>
<evidence type="ECO:0000256" key="1">
    <source>
        <dbReference type="ARBA" id="ARBA00022741"/>
    </source>
</evidence>
<dbReference type="GO" id="GO:0004016">
    <property type="term" value="F:adenylate cyclase activity"/>
    <property type="evidence" value="ECO:0007669"/>
    <property type="project" value="TreeGrafter"/>
</dbReference>
<dbReference type="Gene3D" id="1.10.10.10">
    <property type="entry name" value="Winged helix-like DNA-binding domain superfamily/Winged helix DNA-binding domain"/>
    <property type="match status" value="1"/>
</dbReference>
<dbReference type="InterPro" id="IPR036388">
    <property type="entry name" value="WH-like_DNA-bd_sf"/>
</dbReference>
<protein>
    <submittedName>
        <fullName evidence="5">DNA-binding SARP family transcriptional activator/tetratricopeptide (TPR) repeat protein</fullName>
    </submittedName>
</protein>
<dbReference type="PANTHER" id="PTHR16305:SF28">
    <property type="entry name" value="GUANYLATE CYCLASE DOMAIN-CONTAINING PROTEIN"/>
    <property type="match status" value="1"/>
</dbReference>
<proteinExistence type="predicted"/>
<dbReference type="InterPro" id="IPR011990">
    <property type="entry name" value="TPR-like_helical_dom_sf"/>
</dbReference>
<feature type="region of interest" description="Disordered" evidence="3">
    <location>
        <begin position="242"/>
        <end position="263"/>
    </location>
</feature>
<name>A0A839XFT8_9PSEU</name>
<dbReference type="PANTHER" id="PTHR16305">
    <property type="entry name" value="TESTICULAR SOLUBLE ADENYLYL CYCLASE"/>
    <property type="match status" value="1"/>
</dbReference>
<evidence type="ECO:0000313" key="6">
    <source>
        <dbReference type="Proteomes" id="UP000564573"/>
    </source>
</evidence>
<evidence type="ECO:0000256" key="3">
    <source>
        <dbReference type="SAM" id="MobiDB-lite"/>
    </source>
</evidence>
<dbReference type="InterPro" id="IPR016032">
    <property type="entry name" value="Sig_transdc_resp-reg_C-effctor"/>
</dbReference>
<dbReference type="Pfam" id="PF03704">
    <property type="entry name" value="BTAD"/>
    <property type="match status" value="1"/>
</dbReference>
<evidence type="ECO:0000313" key="5">
    <source>
        <dbReference type="EMBL" id="MBB3661297.1"/>
    </source>
</evidence>
<keyword evidence="6" id="KW-1185">Reference proteome</keyword>
<organism evidence="5 6">
    <name type="scientific">Prauserella sediminis</name>
    <dbReference type="NCBI Taxonomy" id="577680"/>
    <lineage>
        <taxon>Bacteria</taxon>
        <taxon>Bacillati</taxon>
        <taxon>Actinomycetota</taxon>
        <taxon>Actinomycetes</taxon>
        <taxon>Pseudonocardiales</taxon>
        <taxon>Pseudonocardiaceae</taxon>
        <taxon>Prauserella</taxon>
        <taxon>Prauserella salsuginis group</taxon>
    </lineage>
</organism>
<dbReference type="GO" id="GO:0005524">
    <property type="term" value="F:ATP binding"/>
    <property type="evidence" value="ECO:0007669"/>
    <property type="project" value="UniProtKB-KW"/>
</dbReference>
<dbReference type="SUPFAM" id="SSF46894">
    <property type="entry name" value="C-terminal effector domain of the bipartite response regulators"/>
    <property type="match status" value="1"/>
</dbReference>
<dbReference type="Proteomes" id="UP000564573">
    <property type="component" value="Unassembled WGS sequence"/>
</dbReference>
<evidence type="ECO:0000259" key="4">
    <source>
        <dbReference type="SMART" id="SM01043"/>
    </source>
</evidence>
<dbReference type="GO" id="GO:0003677">
    <property type="term" value="F:DNA binding"/>
    <property type="evidence" value="ECO:0007669"/>
    <property type="project" value="UniProtKB-KW"/>
</dbReference>
<comment type="caution">
    <text evidence="5">The sequence shown here is derived from an EMBL/GenBank/DDBJ whole genome shotgun (WGS) entry which is preliminary data.</text>
</comment>
<dbReference type="SUPFAM" id="SSF52540">
    <property type="entry name" value="P-loop containing nucleoside triphosphate hydrolases"/>
    <property type="match status" value="1"/>
</dbReference>
<dbReference type="InterPro" id="IPR041664">
    <property type="entry name" value="AAA_16"/>
</dbReference>
<gene>
    <name evidence="5" type="ORF">FB384_000201</name>
</gene>
<dbReference type="GO" id="GO:0006355">
    <property type="term" value="P:regulation of DNA-templated transcription"/>
    <property type="evidence" value="ECO:0007669"/>
    <property type="project" value="InterPro"/>
</dbReference>
<dbReference type="InterPro" id="IPR027417">
    <property type="entry name" value="P-loop_NTPase"/>
</dbReference>
<keyword evidence="2" id="KW-0067">ATP-binding</keyword>
<dbReference type="Pfam" id="PF13191">
    <property type="entry name" value="AAA_16"/>
    <property type="match status" value="1"/>
</dbReference>
<dbReference type="SMART" id="SM01043">
    <property type="entry name" value="BTAD"/>
    <property type="match status" value="1"/>
</dbReference>
<feature type="domain" description="Bacterial transcriptional activator" evidence="4">
    <location>
        <begin position="98"/>
        <end position="239"/>
    </location>
</feature>
<keyword evidence="1" id="KW-0547">Nucleotide-binding</keyword>
<accession>A0A839XFT8</accession>
<dbReference type="AlphaFoldDB" id="A0A839XFT8"/>